<dbReference type="RefSeq" id="WP_235163836.1">
    <property type="nucleotide sequence ID" value="NZ_CP098805.1"/>
</dbReference>
<sequence length="314" mass="36301">MKKFLNNITGFTTLLVILFSVFIVGSIVSNESLRAKTQYKVSANIDKILIGHSHPECAYNDTIIKNCKNMASSGTSYFYNYYTLKPLLNRNENIKSVFIELTNNQVDSIMTGWIWGNEYLPFKYQLYGPFIDSDGVSLLFDKNPMGLVNGIKKSLRQNIKLIVTSNYSFVENRGAYRYLVKSNVENEIKKLETNKIKATNDMHTSEYNLGYLEKIINYCQSRNVNVYLMRSPIHKKHPMVSNEKLFQKVVKTRFAHVDFLDFKDFPIENSEFGDLGHLNFLGAKRFSHWFNGLIDNGLLLQSNKQKFINDNMNI</sequence>
<evidence type="ECO:0008006" key="4">
    <source>
        <dbReference type="Google" id="ProtNLM"/>
    </source>
</evidence>
<evidence type="ECO:0000313" key="3">
    <source>
        <dbReference type="Proteomes" id="UP001055420"/>
    </source>
</evidence>
<feature type="transmembrane region" description="Helical" evidence="1">
    <location>
        <begin position="7"/>
        <end position="28"/>
    </location>
</feature>
<protein>
    <recommendedName>
        <fullName evidence="4">GDSL-like lipase/acylhydrolase family protein</fullName>
    </recommendedName>
</protein>
<accession>A0ABY4XQ58</accession>
<proteinExistence type="predicted"/>
<keyword evidence="1" id="KW-1133">Transmembrane helix</keyword>
<organism evidence="2 3">
    <name type="scientific">Dyadobacter chenhuakuii</name>
    <dbReference type="NCBI Taxonomy" id="2909339"/>
    <lineage>
        <taxon>Bacteria</taxon>
        <taxon>Pseudomonadati</taxon>
        <taxon>Bacteroidota</taxon>
        <taxon>Cytophagia</taxon>
        <taxon>Cytophagales</taxon>
        <taxon>Spirosomataceae</taxon>
        <taxon>Dyadobacter</taxon>
    </lineage>
</organism>
<dbReference type="Proteomes" id="UP001055420">
    <property type="component" value="Chromosome"/>
</dbReference>
<name>A0ABY4XQ58_9BACT</name>
<reference evidence="2" key="1">
    <citation type="submission" date="2022-06" db="EMBL/GenBank/DDBJ databases">
        <title>Novel species in genus Dyadobacter.</title>
        <authorList>
            <person name="Ma C."/>
        </authorList>
    </citation>
    <scope>NUCLEOTIDE SEQUENCE</scope>
    <source>
        <strain evidence="2">CY22</strain>
    </source>
</reference>
<evidence type="ECO:0000256" key="1">
    <source>
        <dbReference type="SAM" id="Phobius"/>
    </source>
</evidence>
<dbReference type="EMBL" id="CP098805">
    <property type="protein sequence ID" value="USJ32289.1"/>
    <property type="molecule type" value="Genomic_DNA"/>
</dbReference>
<keyword evidence="1" id="KW-0472">Membrane</keyword>
<gene>
    <name evidence="2" type="ORF">NFI80_06000</name>
</gene>
<keyword evidence="3" id="KW-1185">Reference proteome</keyword>
<keyword evidence="1" id="KW-0812">Transmembrane</keyword>
<evidence type="ECO:0000313" key="2">
    <source>
        <dbReference type="EMBL" id="USJ32289.1"/>
    </source>
</evidence>